<keyword evidence="7" id="KW-0732">Signal</keyword>
<evidence type="ECO:0000256" key="1">
    <source>
        <dbReference type="ARBA" id="ARBA00004173"/>
    </source>
</evidence>
<evidence type="ECO:0000313" key="8">
    <source>
        <dbReference type="EMBL" id="WWD21391.1"/>
    </source>
</evidence>
<dbReference type="Pfam" id="PF06644">
    <property type="entry name" value="ATP11"/>
    <property type="match status" value="2"/>
</dbReference>
<keyword evidence="9" id="KW-1185">Reference proteome</keyword>
<keyword evidence="3" id="KW-0809">Transit peptide</keyword>
<reference evidence="8" key="2">
    <citation type="submission" date="2024-01" db="EMBL/GenBank/DDBJ databases">
        <title>Comparative genomics of Cryptococcus and Kwoniella reveals pathogenesis evolution and contrasting modes of karyotype evolution via chromosome fusion or intercentromeric recombination.</title>
        <authorList>
            <person name="Coelho M.A."/>
            <person name="David-Palma M."/>
            <person name="Shea T."/>
            <person name="Bowers K."/>
            <person name="McGinley-Smith S."/>
            <person name="Mohammad A.W."/>
            <person name="Gnirke A."/>
            <person name="Yurkov A.M."/>
            <person name="Nowrousian M."/>
            <person name="Sun S."/>
            <person name="Cuomo C.A."/>
            <person name="Heitman J."/>
        </authorList>
    </citation>
    <scope>NUCLEOTIDE SEQUENCE</scope>
    <source>
        <strain evidence="8">CBS 12478</strain>
    </source>
</reference>
<protein>
    <submittedName>
        <fullName evidence="8">Uncharacterized protein</fullName>
    </submittedName>
</protein>
<keyword evidence="4" id="KW-0496">Mitochondrion</keyword>
<evidence type="ECO:0000256" key="6">
    <source>
        <dbReference type="SAM" id="MobiDB-lite"/>
    </source>
</evidence>
<comment type="subcellular location">
    <subcellularLocation>
        <location evidence="1">Mitochondrion</location>
    </subcellularLocation>
</comment>
<evidence type="ECO:0000256" key="7">
    <source>
        <dbReference type="SAM" id="SignalP"/>
    </source>
</evidence>
<dbReference type="PANTHER" id="PTHR13126:SF0">
    <property type="entry name" value="ATP SYNTHASE MITOCHONDRIAL F1 COMPLEX ASSEMBLY FACTOR 1"/>
    <property type="match status" value="1"/>
</dbReference>
<dbReference type="InterPro" id="IPR010591">
    <property type="entry name" value="ATP11"/>
</dbReference>
<evidence type="ECO:0000256" key="3">
    <source>
        <dbReference type="ARBA" id="ARBA00022946"/>
    </source>
</evidence>
<feature type="chain" id="PRO_5043411376" evidence="7">
    <location>
        <begin position="16"/>
        <end position="477"/>
    </location>
</feature>
<dbReference type="GeneID" id="43590981"/>
<dbReference type="EMBL" id="CP144060">
    <property type="protein sequence ID" value="WWD21391.1"/>
    <property type="molecule type" value="Genomic_DNA"/>
</dbReference>
<dbReference type="OrthoDB" id="16535at2759"/>
<dbReference type="GO" id="GO:0033615">
    <property type="term" value="P:mitochondrial proton-transporting ATP synthase complex assembly"/>
    <property type="evidence" value="ECO:0007669"/>
    <property type="project" value="TreeGrafter"/>
</dbReference>
<evidence type="ECO:0000313" key="9">
    <source>
        <dbReference type="Proteomes" id="UP000322225"/>
    </source>
</evidence>
<dbReference type="KEGG" id="ksn:43590981"/>
<evidence type="ECO:0000256" key="4">
    <source>
        <dbReference type="ARBA" id="ARBA00023128"/>
    </source>
</evidence>
<reference evidence="8" key="1">
    <citation type="submission" date="2017-08" db="EMBL/GenBank/DDBJ databases">
        <authorList>
            <person name="Cuomo C."/>
            <person name="Billmyre B."/>
            <person name="Heitman J."/>
        </authorList>
    </citation>
    <scope>NUCLEOTIDE SEQUENCE</scope>
    <source>
        <strain evidence="8">CBS 12478</strain>
    </source>
</reference>
<feature type="signal peptide" evidence="7">
    <location>
        <begin position="1"/>
        <end position="15"/>
    </location>
</feature>
<feature type="compositionally biased region" description="Polar residues" evidence="6">
    <location>
        <begin position="102"/>
        <end position="118"/>
    </location>
</feature>
<proteinExistence type="inferred from homology"/>
<accession>A0A5M6BVE2</accession>
<feature type="region of interest" description="Disordered" evidence="6">
    <location>
        <begin position="94"/>
        <end position="119"/>
    </location>
</feature>
<evidence type="ECO:0000256" key="5">
    <source>
        <dbReference type="SAM" id="Coils"/>
    </source>
</evidence>
<comment type="similarity">
    <text evidence="2">Belongs to the ATP11 family.</text>
</comment>
<keyword evidence="5" id="KW-0175">Coiled coil</keyword>
<organism evidence="8 9">
    <name type="scientific">Kwoniella shandongensis</name>
    <dbReference type="NCBI Taxonomy" id="1734106"/>
    <lineage>
        <taxon>Eukaryota</taxon>
        <taxon>Fungi</taxon>
        <taxon>Dikarya</taxon>
        <taxon>Basidiomycota</taxon>
        <taxon>Agaricomycotina</taxon>
        <taxon>Tremellomycetes</taxon>
        <taxon>Tremellales</taxon>
        <taxon>Cryptococcaceae</taxon>
        <taxon>Kwoniella</taxon>
    </lineage>
</organism>
<dbReference type="AlphaFoldDB" id="A0A5M6BVE2"/>
<dbReference type="RefSeq" id="XP_031858870.1">
    <property type="nucleotide sequence ID" value="XM_032006818.1"/>
</dbReference>
<dbReference type="PANTHER" id="PTHR13126">
    <property type="entry name" value="CHAPERONE ATP11"/>
    <property type="match status" value="1"/>
</dbReference>
<sequence length="477" mass="53440">MSSSLLLLRLTHLRALRISPSTLPRSTSRALTTSSIRSDILNELEKQLHPRELIERKKKEFEEKYGHKLKQKIEAEGVQDLEELKKKVIAPSVRSQLKRKNQTQGRSRQFETSASASNIVAEAQNDEGKNYEEDHRLVDQEHLASVAEYETAPKHGLIPDPPLHEESEQLQHDRAGVDRAIEQIERDAREKQEANNNNEELPNVAEYETAPKDGLQSESQSQAEGDRSGIKPLSSIINLPLLHLTPHDAAAISQIWTAYHTTHPTLSSSFLSATVPAKTYKSMLQLARQNPFFVLPLPRLAEEPSAEEGATSQVKTDEHEMFFLQWLFHPTPTSSSPPSPELNPEPLPLTTSIIFTPLEEYKKSGEWAQPYLVLTHYPDLAQTHELVLMRGEISPAAASNGSAGSLANPGFLLSQQQAQLLALALQRFYCTGSEVPNEGERGRQERIKRAEALVGFRERPAEWDWKGLVEMAYGGLV</sequence>
<evidence type="ECO:0000256" key="2">
    <source>
        <dbReference type="ARBA" id="ARBA00009116"/>
    </source>
</evidence>
<name>A0A5M6BVE2_9TREE</name>
<dbReference type="Proteomes" id="UP000322225">
    <property type="component" value="Chromosome 10"/>
</dbReference>
<feature type="coiled-coil region" evidence="5">
    <location>
        <begin position="167"/>
        <end position="201"/>
    </location>
</feature>
<gene>
    <name evidence="8" type="ORF">CI109_105876</name>
</gene>
<dbReference type="GO" id="GO:0005739">
    <property type="term" value="C:mitochondrion"/>
    <property type="evidence" value="ECO:0007669"/>
    <property type="project" value="UniProtKB-SubCell"/>
</dbReference>